<dbReference type="InterPro" id="IPR015590">
    <property type="entry name" value="Aldehyde_DH_dom"/>
</dbReference>
<dbReference type="InterPro" id="IPR016161">
    <property type="entry name" value="Ald_DH/histidinol_DH"/>
</dbReference>
<dbReference type="Gene3D" id="1.20.1250.20">
    <property type="entry name" value="MFS general substrate transporter like domains"/>
    <property type="match status" value="1"/>
</dbReference>
<feature type="domain" description="Aldehyde dehydrogenase" evidence="12">
    <location>
        <begin position="433"/>
        <end position="855"/>
    </location>
</feature>
<evidence type="ECO:0000313" key="13">
    <source>
        <dbReference type="EMBL" id="PYH92304.1"/>
    </source>
</evidence>
<keyword evidence="7 11" id="KW-0472">Membrane</keyword>
<dbReference type="InterPro" id="IPR016163">
    <property type="entry name" value="Ald_DH_C"/>
</dbReference>
<dbReference type="Pfam" id="PF00171">
    <property type="entry name" value="Aldedh"/>
    <property type="match status" value="1"/>
</dbReference>
<evidence type="ECO:0000256" key="9">
    <source>
        <dbReference type="ARBA" id="ARBA00071369"/>
    </source>
</evidence>
<protein>
    <recommendedName>
        <fullName evidence="9">Beta-apo-4'-carotenal oxygenase</fullName>
        <ecNumber evidence="8">1.2.1.82</ecNumber>
    </recommendedName>
    <alternativeName>
        <fullName evidence="10">Beta-apo-4'-carotenal dehydrogenase</fullName>
    </alternativeName>
</protein>
<organism evidence="13 14">
    <name type="scientific">Aspergillus ellipticus CBS 707.79</name>
    <dbReference type="NCBI Taxonomy" id="1448320"/>
    <lineage>
        <taxon>Eukaryota</taxon>
        <taxon>Fungi</taxon>
        <taxon>Dikarya</taxon>
        <taxon>Ascomycota</taxon>
        <taxon>Pezizomycotina</taxon>
        <taxon>Eurotiomycetes</taxon>
        <taxon>Eurotiomycetidae</taxon>
        <taxon>Eurotiales</taxon>
        <taxon>Aspergillaceae</taxon>
        <taxon>Aspergillus</taxon>
        <taxon>Aspergillus subgen. Circumdati</taxon>
    </lineage>
</organism>
<evidence type="ECO:0000256" key="5">
    <source>
        <dbReference type="ARBA" id="ARBA00022989"/>
    </source>
</evidence>
<evidence type="ECO:0000256" key="4">
    <source>
        <dbReference type="ARBA" id="ARBA00022746"/>
    </source>
</evidence>
<comment type="similarity">
    <text evidence="2">Belongs to the aldehyde dehydrogenase family.</text>
</comment>
<feature type="transmembrane region" description="Helical" evidence="11">
    <location>
        <begin position="66"/>
        <end position="89"/>
    </location>
</feature>
<dbReference type="GO" id="GO:0004029">
    <property type="term" value="F:aldehyde dehydrogenase (NAD+) activity"/>
    <property type="evidence" value="ECO:0007669"/>
    <property type="project" value="TreeGrafter"/>
</dbReference>
<dbReference type="Proteomes" id="UP000247810">
    <property type="component" value="Unassembled WGS sequence"/>
</dbReference>
<dbReference type="Gene3D" id="3.40.309.10">
    <property type="entry name" value="Aldehyde Dehydrogenase, Chain A, domain 2"/>
    <property type="match status" value="1"/>
</dbReference>
<dbReference type="GO" id="GO:0016020">
    <property type="term" value="C:membrane"/>
    <property type="evidence" value="ECO:0007669"/>
    <property type="project" value="UniProtKB-SubCell"/>
</dbReference>
<evidence type="ECO:0000256" key="10">
    <source>
        <dbReference type="ARBA" id="ARBA00082640"/>
    </source>
</evidence>
<dbReference type="SUPFAM" id="SSF103473">
    <property type="entry name" value="MFS general substrate transporter"/>
    <property type="match status" value="1"/>
</dbReference>
<dbReference type="GO" id="GO:0005737">
    <property type="term" value="C:cytoplasm"/>
    <property type="evidence" value="ECO:0007669"/>
    <property type="project" value="TreeGrafter"/>
</dbReference>
<gene>
    <name evidence="13" type="ORF">BO71DRAFT_420922</name>
</gene>
<evidence type="ECO:0000256" key="8">
    <source>
        <dbReference type="ARBA" id="ARBA00066967"/>
    </source>
</evidence>
<dbReference type="FunFam" id="3.40.605.10:FF:000004">
    <property type="entry name" value="Aldehyde dehydrogenase"/>
    <property type="match status" value="1"/>
</dbReference>
<evidence type="ECO:0000259" key="12">
    <source>
        <dbReference type="Pfam" id="PF00171"/>
    </source>
</evidence>
<evidence type="ECO:0000256" key="11">
    <source>
        <dbReference type="SAM" id="Phobius"/>
    </source>
</evidence>
<dbReference type="PROSITE" id="PS00070">
    <property type="entry name" value="ALDEHYDE_DEHYDR_CYS"/>
    <property type="match status" value="1"/>
</dbReference>
<feature type="transmembrane region" description="Helical" evidence="11">
    <location>
        <begin position="136"/>
        <end position="159"/>
    </location>
</feature>
<dbReference type="EC" id="1.2.1.82" evidence="8"/>
<dbReference type="InterPro" id="IPR012394">
    <property type="entry name" value="Aldehyde_DH_NAD(P)"/>
</dbReference>
<evidence type="ECO:0000256" key="7">
    <source>
        <dbReference type="ARBA" id="ARBA00023136"/>
    </source>
</evidence>
<feature type="transmembrane region" description="Helical" evidence="11">
    <location>
        <begin position="388"/>
        <end position="406"/>
    </location>
</feature>
<dbReference type="GO" id="GO:0022857">
    <property type="term" value="F:transmembrane transporter activity"/>
    <property type="evidence" value="ECO:0007669"/>
    <property type="project" value="InterPro"/>
</dbReference>
<feature type="transmembrane region" description="Helical" evidence="11">
    <location>
        <begin position="101"/>
        <end position="124"/>
    </location>
</feature>
<keyword evidence="5 11" id="KW-1133">Transmembrane helix</keyword>
<dbReference type="EMBL" id="KZ825920">
    <property type="protein sequence ID" value="PYH92304.1"/>
    <property type="molecule type" value="Genomic_DNA"/>
</dbReference>
<dbReference type="GO" id="GO:0016117">
    <property type="term" value="P:carotenoid biosynthetic process"/>
    <property type="evidence" value="ECO:0007669"/>
    <property type="project" value="UniProtKB-KW"/>
</dbReference>
<dbReference type="InterPro" id="IPR016162">
    <property type="entry name" value="Ald_DH_N"/>
</dbReference>
<dbReference type="PANTHER" id="PTHR43570:SF16">
    <property type="entry name" value="ALDEHYDE DEHYDROGENASE TYPE III, ISOFORM Q"/>
    <property type="match status" value="1"/>
</dbReference>
<keyword evidence="6" id="KW-0560">Oxidoreductase</keyword>
<keyword evidence="14" id="KW-1185">Reference proteome</keyword>
<dbReference type="Pfam" id="PF00083">
    <property type="entry name" value="Sugar_tr"/>
    <property type="match status" value="1"/>
</dbReference>
<proteinExistence type="inferred from homology"/>
<feature type="transmembrane region" description="Helical" evidence="11">
    <location>
        <begin position="14"/>
        <end position="34"/>
    </location>
</feature>
<dbReference type="AlphaFoldDB" id="A0A319D4U8"/>
<feature type="transmembrane region" description="Helical" evidence="11">
    <location>
        <begin position="286"/>
        <end position="310"/>
    </location>
</feature>
<evidence type="ECO:0000256" key="3">
    <source>
        <dbReference type="ARBA" id="ARBA00022692"/>
    </source>
</evidence>
<reference evidence="13 14" key="1">
    <citation type="submission" date="2018-02" db="EMBL/GenBank/DDBJ databases">
        <title>The genomes of Aspergillus section Nigri reveals drivers in fungal speciation.</title>
        <authorList>
            <consortium name="DOE Joint Genome Institute"/>
            <person name="Vesth T.C."/>
            <person name="Nybo J."/>
            <person name="Theobald S."/>
            <person name="Brandl J."/>
            <person name="Frisvad J.C."/>
            <person name="Nielsen K.F."/>
            <person name="Lyhne E.K."/>
            <person name="Kogle M.E."/>
            <person name="Kuo A."/>
            <person name="Riley R."/>
            <person name="Clum A."/>
            <person name="Nolan M."/>
            <person name="Lipzen A."/>
            <person name="Salamov A."/>
            <person name="Henrissat B."/>
            <person name="Wiebenga A."/>
            <person name="De vries R.P."/>
            <person name="Grigoriev I.V."/>
            <person name="Mortensen U.H."/>
            <person name="Andersen M.R."/>
            <person name="Baker S.E."/>
        </authorList>
    </citation>
    <scope>NUCLEOTIDE SEQUENCE [LARGE SCALE GENOMIC DNA]</scope>
    <source>
        <strain evidence="13 14">CBS 707.79</strain>
    </source>
</reference>
<dbReference type="VEuPathDB" id="FungiDB:BO71DRAFT_420922"/>
<evidence type="ECO:0000256" key="1">
    <source>
        <dbReference type="ARBA" id="ARBA00004370"/>
    </source>
</evidence>
<dbReference type="InterPro" id="IPR005828">
    <property type="entry name" value="MFS_sugar_transport-like"/>
</dbReference>
<keyword evidence="4" id="KW-0125">Carotenoid biosynthesis</keyword>
<accession>A0A319D4U8</accession>
<feature type="transmembrane region" description="Helical" evidence="11">
    <location>
        <begin position="355"/>
        <end position="376"/>
    </location>
</feature>
<feature type="transmembrane region" description="Helical" evidence="11">
    <location>
        <begin position="261"/>
        <end position="279"/>
    </location>
</feature>
<dbReference type="Gene3D" id="3.40.605.10">
    <property type="entry name" value="Aldehyde Dehydrogenase, Chain A, domain 1"/>
    <property type="match status" value="1"/>
</dbReference>
<dbReference type="PANTHER" id="PTHR43570">
    <property type="entry name" value="ALDEHYDE DEHYDROGENASE"/>
    <property type="match status" value="1"/>
</dbReference>
<dbReference type="OrthoDB" id="440325at2759"/>
<name>A0A319D4U8_9EURO</name>
<evidence type="ECO:0000313" key="14">
    <source>
        <dbReference type="Proteomes" id="UP000247810"/>
    </source>
</evidence>
<dbReference type="GO" id="GO:0006081">
    <property type="term" value="P:aldehyde metabolic process"/>
    <property type="evidence" value="ECO:0007669"/>
    <property type="project" value="InterPro"/>
</dbReference>
<evidence type="ECO:0000256" key="2">
    <source>
        <dbReference type="ARBA" id="ARBA00009986"/>
    </source>
</evidence>
<dbReference type="InterPro" id="IPR036259">
    <property type="entry name" value="MFS_trans_sf"/>
</dbReference>
<dbReference type="InterPro" id="IPR016160">
    <property type="entry name" value="Ald_DH_CS_CYS"/>
</dbReference>
<dbReference type="SUPFAM" id="SSF53720">
    <property type="entry name" value="ALDH-like"/>
    <property type="match status" value="1"/>
</dbReference>
<feature type="transmembrane region" description="Helical" evidence="11">
    <location>
        <begin position="322"/>
        <end position="343"/>
    </location>
</feature>
<comment type="subcellular location">
    <subcellularLocation>
        <location evidence="1">Membrane</location>
    </subcellularLocation>
</comment>
<keyword evidence="3 11" id="KW-0812">Transmembrane</keyword>
<dbReference type="STRING" id="1448320.A0A319D4U8"/>
<evidence type="ECO:0000256" key="6">
    <source>
        <dbReference type="ARBA" id="ARBA00023002"/>
    </source>
</evidence>
<sequence>MAFLKNLQMKRQALTWNMVMAYVIIGISVTSYGFDDSVFSAMQSMDCKYAFSAQHLAYLNSLGLPVKLVCIIGVLTSYTVTSFGQVLAGRMIVQCFVGCPAVVRGAAIAVYVFSHFFGAFLSAIATYETAKIDGNMAWKIPTAIMWTFPCLSLIFCWLVPESPRWLIRKNKVEKASKQLEYLYKGQDVDINGEIAFLQKSIEADAQTKGSWAELFQGTNKRRTLIAIMAALPSQLAGQNFVSKYGNLFIKSLGVMNNFTFMLIYRGISVIATLVTFGLVDTAGRRPIYLVGDTISTGLLLACGGLGIGAITDGKKRGVYGVLIMYGLFNIMSFWSIGMITIAETAHLRLRDQTSVVAWIFCIICDFATTYTLPYLLDAPYANLQSKVGFIYGAFAALLVILGYFFLPELTGRSLEELEETWQKRIPARKFSATAYESVQAAFASGRTKSKEWRRHQLKRAWWMVEDNKDRIFAALHADLNKHPYESSLAEITMVQKDILHTLDNLDNWTKDEKPTRRDPINFFGGTVVRKEPLGVALIIASWNVAITLALQPMVAAIASGCAVIVKPSDLSQACQDLLMEIIPEYLDQDAIRCVSAGPHEMKYILEHRFDHIFYTGSPNTAKIIYAAAAKYLTPVTLELGGQGPAIIMPSANIDLAAKRIAATKFALAGQVCVNVNHILVHPSVRGALVTSLIKYFDEFIGGKGNKADYYCHIVNERNFDRLESLLQKTSGKIVYDGIRNRDTRYFGPTIVVDVKPDDSLLSEELFGPILPIIDADFDTAISFTRSLECPLALYAFTNEESEKRRVRNETLSGGVTFNDCMVHAAALDAPFGGVGNSGIGRYHGQHGILTFSHLRAYSDGFPEWMERFMGARYPPYTIETTNKLAPPVKAPFDRDGNDKTSGGKVVGYAATLGAVAASLWILGGNEWIPGYAMAWLGK</sequence>